<feature type="domain" description="Thiamine phosphate synthase/TenI" evidence="3">
    <location>
        <begin position="25"/>
        <end position="186"/>
    </location>
</feature>
<evidence type="ECO:0000313" key="4">
    <source>
        <dbReference type="EMBL" id="ABI67234.1"/>
    </source>
</evidence>
<gene>
    <name evidence="4" type="ordered locus">Mmar10_2953</name>
</gene>
<evidence type="ECO:0000256" key="1">
    <source>
        <dbReference type="ARBA" id="ARBA00004948"/>
    </source>
</evidence>
<dbReference type="InterPro" id="IPR036206">
    <property type="entry name" value="ThiamineP_synth_sf"/>
</dbReference>
<dbReference type="Pfam" id="PF02581">
    <property type="entry name" value="TMP-TENI"/>
    <property type="match status" value="1"/>
</dbReference>
<dbReference type="HOGENOM" id="CLU_018272_2_0_5"/>
<dbReference type="CDD" id="cd00564">
    <property type="entry name" value="TMP_TenI"/>
    <property type="match status" value="1"/>
</dbReference>
<evidence type="ECO:0000259" key="3">
    <source>
        <dbReference type="Pfam" id="PF02581"/>
    </source>
</evidence>
<proteinExistence type="predicted"/>
<keyword evidence="2" id="KW-0784">Thiamine biosynthesis</keyword>
<dbReference type="InterPro" id="IPR022998">
    <property type="entry name" value="ThiamineP_synth_TenI"/>
</dbReference>
<dbReference type="GO" id="GO:0005737">
    <property type="term" value="C:cytoplasm"/>
    <property type="evidence" value="ECO:0007669"/>
    <property type="project" value="TreeGrafter"/>
</dbReference>
<comment type="pathway">
    <text evidence="1">Cofactor biosynthesis; thiamine diphosphate biosynthesis.</text>
</comment>
<dbReference type="PANTHER" id="PTHR20857">
    <property type="entry name" value="THIAMINE-PHOSPHATE PYROPHOSPHORYLASE"/>
    <property type="match status" value="1"/>
</dbReference>
<name>Q0AKF9_MARMM</name>
<dbReference type="Proteomes" id="UP000001964">
    <property type="component" value="Chromosome"/>
</dbReference>
<reference evidence="4 5" key="1">
    <citation type="submission" date="2006-08" db="EMBL/GenBank/DDBJ databases">
        <title>Complete sequence of Maricaulis maris MCS10.</title>
        <authorList>
            <consortium name="US DOE Joint Genome Institute"/>
            <person name="Copeland A."/>
            <person name="Lucas S."/>
            <person name="Lapidus A."/>
            <person name="Barry K."/>
            <person name="Detter J.C."/>
            <person name="Glavina del Rio T."/>
            <person name="Hammon N."/>
            <person name="Israni S."/>
            <person name="Dalin E."/>
            <person name="Tice H."/>
            <person name="Pitluck S."/>
            <person name="Saunders E."/>
            <person name="Brettin T."/>
            <person name="Bruce D."/>
            <person name="Han C."/>
            <person name="Tapia R."/>
            <person name="Gilna P."/>
            <person name="Schmutz J."/>
            <person name="Larimer F."/>
            <person name="Land M."/>
            <person name="Hauser L."/>
            <person name="Kyrpides N."/>
            <person name="Mikhailova N."/>
            <person name="Viollier P."/>
            <person name="Stephens C."/>
            <person name="Richardson P."/>
        </authorList>
    </citation>
    <scope>NUCLEOTIDE SEQUENCE [LARGE SCALE GENOMIC DNA]</scope>
    <source>
        <strain evidence="4 5">MCS10</strain>
    </source>
</reference>
<accession>Q0AKF9</accession>
<dbReference type="STRING" id="394221.Mmar10_2953"/>
<dbReference type="EMBL" id="CP000449">
    <property type="protein sequence ID" value="ABI67234.1"/>
    <property type="molecule type" value="Genomic_DNA"/>
</dbReference>
<protein>
    <submittedName>
        <fullName evidence="4">Thiamine monophosphate synthase</fullName>
    </submittedName>
</protein>
<dbReference type="GO" id="GO:0004789">
    <property type="term" value="F:thiamine-phosphate diphosphorylase activity"/>
    <property type="evidence" value="ECO:0007669"/>
    <property type="project" value="TreeGrafter"/>
</dbReference>
<organism evidence="4 5">
    <name type="scientific">Maricaulis maris (strain MCS10)</name>
    <name type="common">Caulobacter maris</name>
    <dbReference type="NCBI Taxonomy" id="394221"/>
    <lineage>
        <taxon>Bacteria</taxon>
        <taxon>Pseudomonadati</taxon>
        <taxon>Pseudomonadota</taxon>
        <taxon>Alphaproteobacteria</taxon>
        <taxon>Maricaulales</taxon>
        <taxon>Maricaulaceae</taxon>
        <taxon>Maricaulis</taxon>
    </lineage>
</organism>
<dbReference type="KEGG" id="mmr:Mmar10_2953"/>
<dbReference type="AlphaFoldDB" id="Q0AKF9"/>
<dbReference type="SUPFAM" id="SSF51391">
    <property type="entry name" value="Thiamin phosphate synthase"/>
    <property type="match status" value="1"/>
</dbReference>
<dbReference type="PANTHER" id="PTHR20857:SF15">
    <property type="entry name" value="THIAMINE-PHOSPHATE SYNTHASE"/>
    <property type="match status" value="1"/>
</dbReference>
<sequence length="194" mass="19956">MGGSRACALPPLLALTDPQRQPDPVKLVEMLPPGSAIIYRHFGHPDRLAIARATVAVASELGIPVLVSSDLDLAYGSAATGVHWPERMLPAAARARARGCRLLFSGSAHAPMTLLRAKQAGLDAVLVSTAFASASPSAGTAMGPQALAAWARRTPVPVYALGGINQKTVNRLTGLGISGVAAVGAIRNAEPTRT</sequence>
<evidence type="ECO:0000313" key="5">
    <source>
        <dbReference type="Proteomes" id="UP000001964"/>
    </source>
</evidence>
<dbReference type="GO" id="GO:0009228">
    <property type="term" value="P:thiamine biosynthetic process"/>
    <property type="evidence" value="ECO:0007669"/>
    <property type="project" value="UniProtKB-KW"/>
</dbReference>
<evidence type="ECO:0000256" key="2">
    <source>
        <dbReference type="ARBA" id="ARBA00022977"/>
    </source>
</evidence>
<dbReference type="InterPro" id="IPR013785">
    <property type="entry name" value="Aldolase_TIM"/>
</dbReference>
<keyword evidence="5" id="KW-1185">Reference proteome</keyword>
<dbReference type="Gene3D" id="3.20.20.70">
    <property type="entry name" value="Aldolase class I"/>
    <property type="match status" value="1"/>
</dbReference>
<dbReference type="eggNOG" id="COG0352">
    <property type="taxonomic scope" value="Bacteria"/>
</dbReference>